<organism evidence="9 10">
    <name type="scientific">Salinimicrobium catena</name>
    <dbReference type="NCBI Taxonomy" id="390640"/>
    <lineage>
        <taxon>Bacteria</taxon>
        <taxon>Pseudomonadati</taxon>
        <taxon>Bacteroidota</taxon>
        <taxon>Flavobacteriia</taxon>
        <taxon>Flavobacteriales</taxon>
        <taxon>Flavobacteriaceae</taxon>
        <taxon>Salinimicrobium</taxon>
    </lineage>
</organism>
<evidence type="ECO:0000256" key="5">
    <source>
        <dbReference type="ARBA" id="ARBA00022729"/>
    </source>
</evidence>
<dbReference type="PANTHER" id="PTHR35093:SF8">
    <property type="entry name" value="OUTER MEMBRANE PROTEIN NMB0088-RELATED"/>
    <property type="match status" value="1"/>
</dbReference>
<keyword evidence="5 8" id="KW-0732">Signal</keyword>
<name>A0A1H5H4B6_9FLAO</name>
<dbReference type="InterPro" id="IPR005017">
    <property type="entry name" value="OMPP1/FadL/TodX"/>
</dbReference>
<keyword evidence="7" id="KW-0998">Cell outer membrane</keyword>
<comment type="similarity">
    <text evidence="2">Belongs to the OmpP1/FadL family.</text>
</comment>
<dbReference type="RefSeq" id="WP_093110608.1">
    <property type="nucleotide sequence ID" value="NZ_FNGG01000001.1"/>
</dbReference>
<comment type="subcellular location">
    <subcellularLocation>
        <location evidence="1">Cell outer membrane</location>
        <topology evidence="1">Multi-pass membrane protein</topology>
    </subcellularLocation>
</comment>
<evidence type="ECO:0000313" key="10">
    <source>
        <dbReference type="Proteomes" id="UP000199448"/>
    </source>
</evidence>
<accession>A0A1H5H4B6</accession>
<dbReference type="SUPFAM" id="SSF56935">
    <property type="entry name" value="Porins"/>
    <property type="match status" value="1"/>
</dbReference>
<proteinExistence type="inferred from homology"/>
<dbReference type="AlphaFoldDB" id="A0A1H5H4B6"/>
<dbReference type="Proteomes" id="UP000199448">
    <property type="component" value="Unassembled WGS sequence"/>
</dbReference>
<reference evidence="9 10" key="1">
    <citation type="submission" date="2016-10" db="EMBL/GenBank/DDBJ databases">
        <authorList>
            <person name="de Groot N.N."/>
        </authorList>
    </citation>
    <scope>NUCLEOTIDE SEQUENCE [LARGE SCALE GENOMIC DNA]</scope>
    <source>
        <strain evidence="9 10">DSM 23553</strain>
    </source>
</reference>
<dbReference type="GO" id="GO:0015483">
    <property type="term" value="F:long-chain fatty acid transporting porin activity"/>
    <property type="evidence" value="ECO:0007669"/>
    <property type="project" value="TreeGrafter"/>
</dbReference>
<keyword evidence="6" id="KW-0472">Membrane</keyword>
<evidence type="ECO:0000256" key="8">
    <source>
        <dbReference type="SAM" id="SignalP"/>
    </source>
</evidence>
<dbReference type="PANTHER" id="PTHR35093">
    <property type="entry name" value="OUTER MEMBRANE PROTEIN NMB0088-RELATED"/>
    <property type="match status" value="1"/>
</dbReference>
<feature type="chain" id="PRO_5011742804" evidence="8">
    <location>
        <begin position="20"/>
        <end position="419"/>
    </location>
</feature>
<dbReference type="OrthoDB" id="9922at2"/>
<keyword evidence="10" id="KW-1185">Reference proteome</keyword>
<keyword evidence="4" id="KW-0812">Transmembrane</keyword>
<evidence type="ECO:0000256" key="6">
    <source>
        <dbReference type="ARBA" id="ARBA00023136"/>
    </source>
</evidence>
<evidence type="ECO:0000256" key="4">
    <source>
        <dbReference type="ARBA" id="ARBA00022692"/>
    </source>
</evidence>
<dbReference type="STRING" id="390640.SAMN04488034_10160"/>
<evidence type="ECO:0000256" key="3">
    <source>
        <dbReference type="ARBA" id="ARBA00022452"/>
    </source>
</evidence>
<evidence type="ECO:0000313" key="9">
    <source>
        <dbReference type="EMBL" id="SEE22048.1"/>
    </source>
</evidence>
<dbReference type="Pfam" id="PF03349">
    <property type="entry name" value="Toluene_X"/>
    <property type="match status" value="1"/>
</dbReference>
<protein>
    <submittedName>
        <fullName evidence="9">Long-chain fatty acid transport protein</fullName>
    </submittedName>
</protein>
<feature type="signal peptide" evidence="8">
    <location>
        <begin position="1"/>
        <end position="19"/>
    </location>
</feature>
<dbReference type="EMBL" id="FNUG01000001">
    <property type="protein sequence ID" value="SEE22048.1"/>
    <property type="molecule type" value="Genomic_DNA"/>
</dbReference>
<dbReference type="Gene3D" id="2.40.160.60">
    <property type="entry name" value="Outer membrane protein transport protein (OMPP1/FadL/TodX)"/>
    <property type="match status" value="1"/>
</dbReference>
<keyword evidence="3" id="KW-1134">Transmembrane beta strand</keyword>
<evidence type="ECO:0000256" key="1">
    <source>
        <dbReference type="ARBA" id="ARBA00004571"/>
    </source>
</evidence>
<evidence type="ECO:0000256" key="2">
    <source>
        <dbReference type="ARBA" id="ARBA00008163"/>
    </source>
</evidence>
<sequence>MRKFLFLAVFALASAVTYAGGYRVSVQGQRALAMGHTGVAVVNSAELGFFNPSGLVYLENKLTISAGASAIFSDVAWQNQETGDIARTDNPVGTPFYINASYKLRDWVSVGLSVYTPYGSTVEWEQDWPGSHLVNNIELQAIYVQPLVSVKVTDFLSLGGGPIFVTGAVNFNRNLTRTLTDEEGNRSNVTVDASGVNEWGWSASAMFVASDDLKFGVNYRSEIMMNAEGGSADFENIPNSPMTPFRDTTFDASLPLPAELTVGASYQFDDKWLFAFDFNRTFWEVYRSLDLDFADPNIPDSKNPRNYKDSNTWRFGAQYTATDKLVLRAGYYYDESPVQEGYFAPETPRNDSMGFTGGLSLDVTSKLAIDASFAYIRFDEVDATYSPDPQEFPEYQGAPFGGTYKSVAFIPGLGVTYKL</sequence>
<dbReference type="GO" id="GO:0009279">
    <property type="term" value="C:cell outer membrane"/>
    <property type="evidence" value="ECO:0007669"/>
    <property type="project" value="UniProtKB-SubCell"/>
</dbReference>
<evidence type="ECO:0000256" key="7">
    <source>
        <dbReference type="ARBA" id="ARBA00023237"/>
    </source>
</evidence>
<gene>
    <name evidence="9" type="ORF">SAMN04488034_10160</name>
</gene>